<gene>
    <name evidence="1" type="ORF">NOO_LOCUS11474</name>
</gene>
<sequence length="32" mass="3777">MRVTIALSTASTSTVVQTQYHHHERIRFLTYE</sequence>
<dbReference type="EMBL" id="UYRW01008047">
    <property type="protein sequence ID" value="VDM96203.1"/>
    <property type="molecule type" value="Genomic_DNA"/>
</dbReference>
<name>A0A182ETJ9_ONCOC</name>
<dbReference type="Proteomes" id="UP000271087">
    <property type="component" value="Unassembled WGS sequence"/>
</dbReference>
<reference evidence="1 2" key="2">
    <citation type="submission" date="2018-08" db="EMBL/GenBank/DDBJ databases">
        <authorList>
            <person name="Laetsch R D."/>
            <person name="Stevens L."/>
            <person name="Kumar S."/>
            <person name="Blaxter L. M."/>
        </authorList>
    </citation>
    <scope>NUCLEOTIDE SEQUENCE [LARGE SCALE GENOMIC DNA]</scope>
</reference>
<accession>A0A182ETJ9</accession>
<evidence type="ECO:0000313" key="1">
    <source>
        <dbReference type="EMBL" id="VDM96203.1"/>
    </source>
</evidence>
<protein>
    <submittedName>
        <fullName evidence="3">Quaking_NLS domain-containing protein</fullName>
    </submittedName>
</protein>
<proteinExistence type="predicted"/>
<reference evidence="3" key="1">
    <citation type="submission" date="2016-06" db="UniProtKB">
        <authorList>
            <consortium name="WormBaseParasite"/>
        </authorList>
    </citation>
    <scope>IDENTIFICATION</scope>
</reference>
<dbReference type="AlphaFoldDB" id="A0A182ETJ9"/>
<keyword evidence="2" id="KW-1185">Reference proteome</keyword>
<evidence type="ECO:0000313" key="2">
    <source>
        <dbReference type="Proteomes" id="UP000271087"/>
    </source>
</evidence>
<evidence type="ECO:0000313" key="3">
    <source>
        <dbReference type="WBParaSite" id="nOo.2.0.1.t11474-RA"/>
    </source>
</evidence>
<organism evidence="3">
    <name type="scientific">Onchocerca ochengi</name>
    <name type="common">Filarial nematode worm</name>
    <dbReference type="NCBI Taxonomy" id="42157"/>
    <lineage>
        <taxon>Eukaryota</taxon>
        <taxon>Metazoa</taxon>
        <taxon>Ecdysozoa</taxon>
        <taxon>Nematoda</taxon>
        <taxon>Chromadorea</taxon>
        <taxon>Rhabditida</taxon>
        <taxon>Spirurina</taxon>
        <taxon>Spiruromorpha</taxon>
        <taxon>Filarioidea</taxon>
        <taxon>Onchocercidae</taxon>
        <taxon>Onchocerca</taxon>
    </lineage>
</organism>
<dbReference type="WBParaSite" id="nOo.2.0.1.t11474-RA">
    <property type="protein sequence ID" value="nOo.2.0.1.t11474-RA"/>
    <property type="gene ID" value="nOo.2.0.1.g11474"/>
</dbReference>